<evidence type="ECO:0000313" key="3">
    <source>
        <dbReference type="Proteomes" id="UP001484097"/>
    </source>
</evidence>
<feature type="compositionally biased region" description="Basic residues" evidence="1">
    <location>
        <begin position="1"/>
        <end position="11"/>
    </location>
</feature>
<dbReference type="RefSeq" id="WP_309808904.1">
    <property type="nucleotide sequence ID" value="NZ_JBDXMX010000001.1"/>
</dbReference>
<name>A0ABV0IEM1_9MICC</name>
<keyword evidence="3" id="KW-1185">Reference proteome</keyword>
<evidence type="ECO:0000313" key="2">
    <source>
        <dbReference type="EMBL" id="MEO9246613.1"/>
    </source>
</evidence>
<feature type="region of interest" description="Disordered" evidence="1">
    <location>
        <begin position="1"/>
        <end position="58"/>
    </location>
</feature>
<dbReference type="Proteomes" id="UP001484097">
    <property type="component" value="Unassembled WGS sequence"/>
</dbReference>
<feature type="compositionally biased region" description="Basic and acidic residues" evidence="1">
    <location>
        <begin position="49"/>
        <end position="58"/>
    </location>
</feature>
<evidence type="ECO:0000256" key="1">
    <source>
        <dbReference type="SAM" id="MobiDB-lite"/>
    </source>
</evidence>
<evidence type="ECO:0008006" key="4">
    <source>
        <dbReference type="Google" id="ProtNLM"/>
    </source>
</evidence>
<organism evidence="2 3">
    <name type="scientific">Citricoccus nitrophenolicus</name>
    <dbReference type="NCBI Taxonomy" id="863575"/>
    <lineage>
        <taxon>Bacteria</taxon>
        <taxon>Bacillati</taxon>
        <taxon>Actinomycetota</taxon>
        <taxon>Actinomycetes</taxon>
        <taxon>Micrococcales</taxon>
        <taxon>Micrococcaceae</taxon>
        <taxon>Citricoccus</taxon>
    </lineage>
</organism>
<feature type="compositionally biased region" description="Polar residues" evidence="1">
    <location>
        <begin position="16"/>
        <end position="25"/>
    </location>
</feature>
<gene>
    <name evidence="2" type="ORF">ABDK96_02845</name>
</gene>
<accession>A0ABV0IEM1</accession>
<comment type="caution">
    <text evidence="2">The sequence shown here is derived from an EMBL/GenBank/DDBJ whole genome shotgun (WGS) entry which is preliminary data.</text>
</comment>
<sequence length="124" mass="13911">MPRSNRPRRRAGPSARQPSRQSPRQTPRGAPAPGLQDRVGGLLGLDPGYRQEDAHDGGWHVRQIPAWRAVKDYTCPGCGRTIPTGQPHLVAWRSDSIFGDEAAGAERRHWHPKCWSTRRQDGLY</sequence>
<proteinExistence type="predicted"/>
<reference evidence="2 3" key="1">
    <citation type="submission" date="2024-05" db="EMBL/GenBank/DDBJ databases">
        <authorList>
            <person name="Yi C."/>
        </authorList>
    </citation>
    <scope>NUCLEOTIDE SEQUENCE [LARGE SCALE GENOMIC DNA]</scope>
    <source>
        <strain evidence="2 3">XS13</strain>
    </source>
</reference>
<dbReference type="EMBL" id="JBDXMX010000001">
    <property type="protein sequence ID" value="MEO9246613.1"/>
    <property type="molecule type" value="Genomic_DNA"/>
</dbReference>
<protein>
    <recommendedName>
        <fullName evidence="4">ATP/GTP-binding protein</fullName>
    </recommendedName>
</protein>